<protein>
    <submittedName>
        <fullName evidence="2">Uncharacterized protein</fullName>
    </submittedName>
</protein>
<name>A0A6J4VR81_9BACT</name>
<reference evidence="2" key="1">
    <citation type="submission" date="2020-02" db="EMBL/GenBank/DDBJ databases">
        <authorList>
            <person name="Meier V. D."/>
        </authorList>
    </citation>
    <scope>NUCLEOTIDE SEQUENCE</scope>
    <source>
        <strain evidence="2">AVDCRST_MAG18</strain>
    </source>
</reference>
<gene>
    <name evidence="2" type="ORF">AVDCRST_MAG18-3452</name>
</gene>
<feature type="non-terminal residue" evidence="2">
    <location>
        <position position="93"/>
    </location>
</feature>
<evidence type="ECO:0000256" key="1">
    <source>
        <dbReference type="SAM" id="MobiDB-lite"/>
    </source>
</evidence>
<feature type="non-terminal residue" evidence="2">
    <location>
        <position position="1"/>
    </location>
</feature>
<sequence>GPAHPARGLRRVVARCARDPRDGARPRLPGDRQPAGAGLLAGRRADRARGAGRGRAGYGEQAVVRLARDRGFGRSDRYRMLQFYRTYPVVTAL</sequence>
<feature type="compositionally biased region" description="Basic and acidic residues" evidence="1">
    <location>
        <begin position="18"/>
        <end position="30"/>
    </location>
</feature>
<feature type="region of interest" description="Disordered" evidence="1">
    <location>
        <begin position="18"/>
        <end position="54"/>
    </location>
</feature>
<dbReference type="EMBL" id="CADCWN010000263">
    <property type="protein sequence ID" value="CAA9583245.1"/>
    <property type="molecule type" value="Genomic_DNA"/>
</dbReference>
<accession>A0A6J4VR81</accession>
<evidence type="ECO:0000313" key="2">
    <source>
        <dbReference type="EMBL" id="CAA9583245.1"/>
    </source>
</evidence>
<proteinExistence type="predicted"/>
<organism evidence="2">
    <name type="scientific">uncultured Thermomicrobiales bacterium</name>
    <dbReference type="NCBI Taxonomy" id="1645740"/>
    <lineage>
        <taxon>Bacteria</taxon>
        <taxon>Pseudomonadati</taxon>
        <taxon>Thermomicrobiota</taxon>
        <taxon>Thermomicrobia</taxon>
        <taxon>Thermomicrobiales</taxon>
        <taxon>environmental samples</taxon>
    </lineage>
</organism>
<dbReference type="AlphaFoldDB" id="A0A6J4VR81"/>